<evidence type="ECO:0000259" key="6">
    <source>
        <dbReference type="Pfam" id="PF00326"/>
    </source>
</evidence>
<dbReference type="Pfam" id="PF02897">
    <property type="entry name" value="Peptidase_S9_N"/>
    <property type="match status" value="1"/>
</dbReference>
<feature type="domain" description="Peptidase S9 prolyl oligopeptidase catalytic" evidence="6">
    <location>
        <begin position="495"/>
        <end position="712"/>
    </location>
</feature>
<gene>
    <name evidence="8" type="ORF">GCM10009811_07380</name>
</gene>
<dbReference type="Pfam" id="PF00326">
    <property type="entry name" value="Peptidase_S9"/>
    <property type="match status" value="1"/>
</dbReference>
<dbReference type="RefSeq" id="WP_344081497.1">
    <property type="nucleotide sequence ID" value="NZ_BAAAPO010000013.1"/>
</dbReference>
<evidence type="ECO:0000256" key="2">
    <source>
        <dbReference type="ARBA" id="ARBA00022670"/>
    </source>
</evidence>
<proteinExistence type="inferred from homology"/>
<dbReference type="Gene3D" id="3.40.50.1820">
    <property type="entry name" value="alpha/beta hydrolase"/>
    <property type="match status" value="1"/>
</dbReference>
<dbReference type="SUPFAM" id="SSF50993">
    <property type="entry name" value="Peptidase/esterase 'gauge' domain"/>
    <property type="match status" value="1"/>
</dbReference>
<dbReference type="InterPro" id="IPR051543">
    <property type="entry name" value="Serine_Peptidase_S9A"/>
</dbReference>
<keyword evidence="4" id="KW-0720">Serine protease</keyword>
<dbReference type="Gene3D" id="2.130.10.120">
    <property type="entry name" value="Prolyl oligopeptidase, N-terminal domain"/>
    <property type="match status" value="1"/>
</dbReference>
<dbReference type="PANTHER" id="PTHR11757:SF19">
    <property type="entry name" value="PROLYL ENDOPEPTIDASE-LIKE"/>
    <property type="match status" value="1"/>
</dbReference>
<dbReference type="Proteomes" id="UP001499938">
    <property type="component" value="Unassembled WGS sequence"/>
</dbReference>
<feature type="domain" description="Peptidase S9A N-terminal" evidence="7">
    <location>
        <begin position="21"/>
        <end position="435"/>
    </location>
</feature>
<dbReference type="InterPro" id="IPR002470">
    <property type="entry name" value="Peptidase_S9A"/>
</dbReference>
<dbReference type="PANTHER" id="PTHR11757">
    <property type="entry name" value="PROTEASE FAMILY S9A OLIGOPEPTIDASE"/>
    <property type="match status" value="1"/>
</dbReference>
<evidence type="ECO:0000256" key="4">
    <source>
        <dbReference type="ARBA" id="ARBA00022825"/>
    </source>
</evidence>
<dbReference type="PRINTS" id="PR00862">
    <property type="entry name" value="PROLIGOPTASE"/>
</dbReference>
<evidence type="ECO:0000256" key="3">
    <source>
        <dbReference type="ARBA" id="ARBA00022801"/>
    </source>
</evidence>
<keyword evidence="9" id="KW-1185">Reference proteome</keyword>
<evidence type="ECO:0000259" key="7">
    <source>
        <dbReference type="Pfam" id="PF02897"/>
    </source>
</evidence>
<dbReference type="InterPro" id="IPR029058">
    <property type="entry name" value="AB_hydrolase_fold"/>
</dbReference>
<organism evidence="8 9">
    <name type="scientific">Nostocoides veronense</name>
    <dbReference type="NCBI Taxonomy" id="330836"/>
    <lineage>
        <taxon>Bacteria</taxon>
        <taxon>Bacillati</taxon>
        <taxon>Actinomycetota</taxon>
        <taxon>Actinomycetes</taxon>
        <taxon>Micrococcales</taxon>
        <taxon>Intrasporangiaceae</taxon>
        <taxon>Nostocoides</taxon>
    </lineage>
</organism>
<name>A0ABP4XM76_9MICO</name>
<protein>
    <submittedName>
        <fullName evidence="8">S9 family peptidase</fullName>
    </submittedName>
</protein>
<dbReference type="SUPFAM" id="SSF53474">
    <property type="entry name" value="alpha/beta-Hydrolases"/>
    <property type="match status" value="1"/>
</dbReference>
<evidence type="ECO:0000313" key="9">
    <source>
        <dbReference type="Proteomes" id="UP001499938"/>
    </source>
</evidence>
<evidence type="ECO:0000313" key="8">
    <source>
        <dbReference type="EMBL" id="GAA1784684.1"/>
    </source>
</evidence>
<keyword evidence="2" id="KW-0645">Protease</keyword>
<dbReference type="InterPro" id="IPR001375">
    <property type="entry name" value="Peptidase_S9_cat"/>
</dbReference>
<comment type="similarity">
    <text evidence="1">Belongs to the peptidase S9A family.</text>
</comment>
<comment type="caution">
    <text evidence="8">The sequence shown here is derived from an EMBL/GenBank/DDBJ whole genome shotgun (WGS) entry which is preliminary data.</text>
</comment>
<dbReference type="EMBL" id="BAAAPO010000013">
    <property type="protein sequence ID" value="GAA1784684.1"/>
    <property type="molecule type" value="Genomic_DNA"/>
</dbReference>
<evidence type="ECO:0000256" key="1">
    <source>
        <dbReference type="ARBA" id="ARBA00005228"/>
    </source>
</evidence>
<reference evidence="9" key="1">
    <citation type="journal article" date="2019" name="Int. J. Syst. Evol. Microbiol.">
        <title>The Global Catalogue of Microorganisms (GCM) 10K type strain sequencing project: providing services to taxonomists for standard genome sequencing and annotation.</title>
        <authorList>
            <consortium name="The Broad Institute Genomics Platform"/>
            <consortium name="The Broad Institute Genome Sequencing Center for Infectious Disease"/>
            <person name="Wu L."/>
            <person name="Ma J."/>
        </authorList>
    </citation>
    <scope>NUCLEOTIDE SEQUENCE [LARGE SCALE GENOMIC DNA]</scope>
    <source>
        <strain evidence="9">JCM 15592</strain>
    </source>
</reference>
<dbReference type="InterPro" id="IPR023302">
    <property type="entry name" value="Pept_S9A_N"/>
</dbReference>
<keyword evidence="3" id="KW-0378">Hydrolase</keyword>
<accession>A0ABP4XM76</accession>
<evidence type="ECO:0000256" key="5">
    <source>
        <dbReference type="SAM" id="MobiDB-lite"/>
    </source>
</evidence>
<sequence length="725" mass="79255">MTEQERASTRHTASAAAGEPPRAPQRPHERTHHGHTVSDPYAWMRDREDPELIAYLHAENAYADARTAHLAPLREQLFQEIKSRVQESDLSVPVGDGPWWYYARTIEGQQYAVHARCPRTGPDAPRPVLEPGAIPEGEQILLDGNAAAAGHDFFSVGALAVSTDHRLVVAGVDTEGDERFALTVTEVATGTILDHEITGVGYGAEFDNSGRYLFYVAVDDAWRPYQVWRHEVGTPRADDVLIYQEDDERFWLGLGGSRDDSHLIIGLGTKTTSEAWILPADDPTGTWRCVRERVEGVEYDIEIAGETILIVHNIRNREGDLAWTELADPSEWRPIATSLPGERFLGVDAFDDFAVLTLRADGLPTLRVLPRDAATESGFGEPQAWPVDGELTAVYLADNPEMATREVVVTEESYIHPRASYAVSPLDGTRTLLKRQPVLGDFDPANYAESREWVSAADGARIPVSIVRRADVGQDGSAPGLLNGYGAYEISSDPYFSVARLSLLDRGLVYAVAHVRGGGEMGRGWYDEGKLAAKPNTFGDFVAVADALRGGWVDPDRLACEGGSAGGLLIGAALNLAPDRFRFAHAAVPFVDALTSMLDPDLPLTAGEWEEWGNPLADPAAYDTMAGYAPYDNVQATEYPAILATTSLHDTRVLVTEPAKWVARLRELATNDPQTRPILLHTEMSAGHGGRSGRYDAWREVAWEWSVLLDQLGLADGSLPAVHDS</sequence>
<feature type="region of interest" description="Disordered" evidence="5">
    <location>
        <begin position="1"/>
        <end position="43"/>
    </location>
</feature>